<dbReference type="InterPro" id="IPR023026">
    <property type="entry name" value="Trp_synth_beta/beta-like"/>
</dbReference>
<reference evidence="3" key="1">
    <citation type="journal article" date="2021" name="PeerJ">
        <title>Extensive microbial diversity within the chicken gut microbiome revealed by metagenomics and culture.</title>
        <authorList>
            <person name="Gilroy R."/>
            <person name="Ravi A."/>
            <person name="Getino M."/>
            <person name="Pursley I."/>
            <person name="Horton D.L."/>
            <person name="Alikhan N.F."/>
            <person name="Baker D."/>
            <person name="Gharbi K."/>
            <person name="Hall N."/>
            <person name="Watson M."/>
            <person name="Adriaenssens E.M."/>
            <person name="Foster-Nyarko E."/>
            <person name="Jarju S."/>
            <person name="Secka A."/>
            <person name="Antonio M."/>
            <person name="Oren A."/>
            <person name="Chaudhuri R.R."/>
            <person name="La Ragione R."/>
            <person name="Hildebrand F."/>
            <person name="Pallen M.J."/>
        </authorList>
    </citation>
    <scope>NUCLEOTIDE SEQUENCE</scope>
    <source>
        <strain evidence="3">Gambia2-208</strain>
    </source>
</reference>
<reference evidence="3" key="2">
    <citation type="submission" date="2021-04" db="EMBL/GenBank/DDBJ databases">
        <authorList>
            <person name="Gilroy R."/>
        </authorList>
    </citation>
    <scope>NUCLEOTIDE SEQUENCE</scope>
    <source>
        <strain evidence="3">Gambia2-208</strain>
    </source>
</reference>
<keyword evidence="3" id="KW-0456">Lyase</keyword>
<dbReference type="Proteomes" id="UP000886851">
    <property type="component" value="Unassembled WGS sequence"/>
</dbReference>
<dbReference type="InterPro" id="IPR036052">
    <property type="entry name" value="TrpB-like_PALP_sf"/>
</dbReference>
<dbReference type="EMBL" id="DXCV01000060">
    <property type="protein sequence ID" value="HIY88770.1"/>
    <property type="molecule type" value="Genomic_DNA"/>
</dbReference>
<sequence>MSYLADANGYYGEFGGAFVPEILHRCVQELQDSYLEVLHSASFREDFDRLLRDYVGRPSPLYLAKRLS</sequence>
<evidence type="ECO:0000313" key="4">
    <source>
        <dbReference type="Proteomes" id="UP000886851"/>
    </source>
</evidence>
<feature type="non-terminal residue" evidence="3">
    <location>
        <position position="68"/>
    </location>
</feature>
<dbReference type="Gene3D" id="3.40.50.1100">
    <property type="match status" value="1"/>
</dbReference>
<evidence type="ECO:0000256" key="1">
    <source>
        <dbReference type="ARBA" id="ARBA00001933"/>
    </source>
</evidence>
<dbReference type="GO" id="GO:0005737">
    <property type="term" value="C:cytoplasm"/>
    <property type="evidence" value="ECO:0007669"/>
    <property type="project" value="TreeGrafter"/>
</dbReference>
<gene>
    <name evidence="3" type="ORF">H9824_08715</name>
</gene>
<dbReference type="GO" id="GO:0004834">
    <property type="term" value="F:tryptophan synthase activity"/>
    <property type="evidence" value="ECO:0007669"/>
    <property type="project" value="UniProtKB-EC"/>
</dbReference>
<organism evidence="3 4">
    <name type="scientific">Candidatus Bacteroides pullicola</name>
    <dbReference type="NCBI Taxonomy" id="2838475"/>
    <lineage>
        <taxon>Bacteria</taxon>
        <taxon>Pseudomonadati</taxon>
        <taxon>Bacteroidota</taxon>
        <taxon>Bacteroidia</taxon>
        <taxon>Bacteroidales</taxon>
        <taxon>Bacteroidaceae</taxon>
        <taxon>Bacteroides</taxon>
    </lineage>
</organism>
<protein>
    <submittedName>
        <fullName evidence="3">Tryptophan synthase subunit beta</fullName>
        <ecNumber evidence="3">4.2.1.20</ecNumber>
    </submittedName>
</protein>
<dbReference type="EC" id="4.2.1.20" evidence="3"/>
<evidence type="ECO:0000256" key="2">
    <source>
        <dbReference type="ARBA" id="ARBA00022898"/>
    </source>
</evidence>
<comment type="cofactor">
    <cofactor evidence="1">
        <name>pyridoxal 5'-phosphate</name>
        <dbReference type="ChEBI" id="CHEBI:597326"/>
    </cofactor>
</comment>
<evidence type="ECO:0000313" key="3">
    <source>
        <dbReference type="EMBL" id="HIY88770.1"/>
    </source>
</evidence>
<keyword evidence="2" id="KW-0663">Pyridoxal phosphate</keyword>
<dbReference type="SUPFAM" id="SSF53686">
    <property type="entry name" value="Tryptophan synthase beta subunit-like PLP-dependent enzymes"/>
    <property type="match status" value="1"/>
</dbReference>
<dbReference type="AlphaFoldDB" id="A0A9D1ZI46"/>
<comment type="caution">
    <text evidence="3">The sequence shown here is derived from an EMBL/GenBank/DDBJ whole genome shotgun (WGS) entry which is preliminary data.</text>
</comment>
<accession>A0A9D1ZI46</accession>
<proteinExistence type="predicted"/>
<dbReference type="PANTHER" id="PTHR48077">
    <property type="entry name" value="TRYPTOPHAN SYNTHASE-RELATED"/>
    <property type="match status" value="1"/>
</dbReference>
<dbReference type="PANTHER" id="PTHR48077:SF3">
    <property type="entry name" value="TRYPTOPHAN SYNTHASE"/>
    <property type="match status" value="1"/>
</dbReference>
<name>A0A9D1ZI46_9BACE</name>